<dbReference type="InterPro" id="IPR004090">
    <property type="entry name" value="Chemotax_Me-accpt_rcpt"/>
</dbReference>
<dbReference type="InterPro" id="IPR004089">
    <property type="entry name" value="MCPsignal_dom"/>
</dbReference>
<dbReference type="InterPro" id="IPR035965">
    <property type="entry name" value="PAS-like_dom_sf"/>
</dbReference>
<dbReference type="GO" id="GO:0004888">
    <property type="term" value="F:transmembrane signaling receptor activity"/>
    <property type="evidence" value="ECO:0007669"/>
    <property type="project" value="InterPro"/>
</dbReference>
<protein>
    <submittedName>
        <fullName evidence="6">PAS domain-containing protein</fullName>
    </submittedName>
</protein>
<reference evidence="6 7" key="1">
    <citation type="submission" date="2019-11" db="EMBL/GenBank/DDBJ databases">
        <title>Genome sequences of 17 halophilic strains isolated from different environments.</title>
        <authorList>
            <person name="Furrow R.E."/>
        </authorList>
    </citation>
    <scope>NUCLEOTIDE SEQUENCE [LARGE SCALE GENOMIC DNA]</scope>
    <source>
        <strain evidence="6 7">SL-4</strain>
    </source>
</reference>
<feature type="domain" description="PAC" evidence="5">
    <location>
        <begin position="83"/>
        <end position="136"/>
    </location>
</feature>
<dbReference type="Gene3D" id="3.30.450.20">
    <property type="entry name" value="PAS domain"/>
    <property type="match status" value="1"/>
</dbReference>
<dbReference type="InterPro" id="IPR013656">
    <property type="entry name" value="PAS_4"/>
</dbReference>
<dbReference type="GO" id="GO:0016020">
    <property type="term" value="C:membrane"/>
    <property type="evidence" value="ECO:0007669"/>
    <property type="project" value="InterPro"/>
</dbReference>
<dbReference type="PROSITE" id="PS50111">
    <property type="entry name" value="CHEMOTAXIS_TRANSDUC_2"/>
    <property type="match status" value="1"/>
</dbReference>
<keyword evidence="1 3" id="KW-0807">Transducer</keyword>
<proteinExistence type="inferred from homology"/>
<dbReference type="GO" id="GO:0006935">
    <property type="term" value="P:chemotaxis"/>
    <property type="evidence" value="ECO:0007669"/>
    <property type="project" value="InterPro"/>
</dbReference>
<evidence type="ECO:0000259" key="4">
    <source>
        <dbReference type="PROSITE" id="PS50111"/>
    </source>
</evidence>
<dbReference type="Pfam" id="PF08448">
    <property type="entry name" value="PAS_4"/>
    <property type="match status" value="1"/>
</dbReference>
<comment type="similarity">
    <text evidence="2">Belongs to the methyl-accepting chemotaxis (MCP) protein family.</text>
</comment>
<gene>
    <name evidence="6" type="ORF">GLW00_12975</name>
</gene>
<evidence type="ECO:0000256" key="3">
    <source>
        <dbReference type="PROSITE-ProRule" id="PRU00284"/>
    </source>
</evidence>
<dbReference type="SUPFAM" id="SSF55785">
    <property type="entry name" value="PYP-like sensor domain (PAS domain)"/>
    <property type="match status" value="1"/>
</dbReference>
<dbReference type="OrthoDB" id="9765776at2"/>
<name>A0A845FBQ3_9BACI</name>
<dbReference type="RefSeq" id="WP_160914702.1">
    <property type="nucleotide sequence ID" value="NZ_WMFA01000004.1"/>
</dbReference>
<dbReference type="EMBL" id="WMFA01000004">
    <property type="protein sequence ID" value="MYL71773.1"/>
    <property type="molecule type" value="Genomic_DNA"/>
</dbReference>
<dbReference type="Proteomes" id="UP000450457">
    <property type="component" value="Unassembled WGS sequence"/>
</dbReference>
<accession>A0A845FBQ3</accession>
<sequence>MVHSLEKKNVKKDLMFEAAEKNLAIIQFGTDRRVSYVNEIFSSTMQFRSTEDMMGLHHKNFCFDDFAKSREYDTFWNDLLSGRSFQDKIERKDAKGRRVWLEATYMPVYDDAEIVGVMKIATDITKRQSEITEVVESLKEMSVTLNTRAEEGVRQHEELNDKINEIAVKSKGNTDILIDLRAQAEDIQGVVKTIRDIAAQTNLLSLNAAIEAARAGEHGRGFDVVAKEVRKLSTKVEESIGEVRENIDNITKEISNITSGTEQIRKDVEGSQTQINGASAGYKEIVGAAEALKKEAEALSGII</sequence>
<evidence type="ECO:0000259" key="5">
    <source>
        <dbReference type="PROSITE" id="PS50113"/>
    </source>
</evidence>
<dbReference type="PROSITE" id="PS50113">
    <property type="entry name" value="PAC"/>
    <property type="match status" value="1"/>
</dbReference>
<dbReference type="InterPro" id="IPR000014">
    <property type="entry name" value="PAS"/>
</dbReference>
<feature type="domain" description="Methyl-accepting transducer" evidence="4">
    <location>
        <begin position="123"/>
        <end position="303"/>
    </location>
</feature>
<dbReference type="SUPFAM" id="SSF58104">
    <property type="entry name" value="Methyl-accepting chemotaxis protein (MCP) signaling domain"/>
    <property type="match status" value="1"/>
</dbReference>
<evidence type="ECO:0000313" key="7">
    <source>
        <dbReference type="Proteomes" id="UP000450457"/>
    </source>
</evidence>
<dbReference type="PRINTS" id="PR00260">
    <property type="entry name" value="CHEMTRNSDUCR"/>
</dbReference>
<evidence type="ECO:0000313" key="6">
    <source>
        <dbReference type="EMBL" id="MYL71773.1"/>
    </source>
</evidence>
<dbReference type="Pfam" id="PF00015">
    <property type="entry name" value="MCPsignal"/>
    <property type="match status" value="1"/>
</dbReference>
<dbReference type="NCBIfam" id="TIGR00229">
    <property type="entry name" value="sensory_box"/>
    <property type="match status" value="1"/>
</dbReference>
<comment type="caution">
    <text evidence="6">The sequence shown here is derived from an EMBL/GenBank/DDBJ whole genome shotgun (WGS) entry which is preliminary data.</text>
</comment>
<dbReference type="GeneID" id="78007915"/>
<dbReference type="PANTHER" id="PTHR32089:SF112">
    <property type="entry name" value="LYSOZYME-LIKE PROTEIN-RELATED"/>
    <property type="match status" value="1"/>
</dbReference>
<dbReference type="Gene3D" id="1.10.287.950">
    <property type="entry name" value="Methyl-accepting chemotaxis protein"/>
    <property type="match status" value="1"/>
</dbReference>
<evidence type="ECO:0000256" key="2">
    <source>
        <dbReference type="ARBA" id="ARBA00029447"/>
    </source>
</evidence>
<organism evidence="6 7">
    <name type="scientific">Halobacillus litoralis</name>
    <dbReference type="NCBI Taxonomy" id="45668"/>
    <lineage>
        <taxon>Bacteria</taxon>
        <taxon>Bacillati</taxon>
        <taxon>Bacillota</taxon>
        <taxon>Bacilli</taxon>
        <taxon>Bacillales</taxon>
        <taxon>Bacillaceae</taxon>
        <taxon>Halobacillus</taxon>
    </lineage>
</organism>
<dbReference type="SMART" id="SM00283">
    <property type="entry name" value="MA"/>
    <property type="match status" value="1"/>
</dbReference>
<dbReference type="PANTHER" id="PTHR32089">
    <property type="entry name" value="METHYL-ACCEPTING CHEMOTAXIS PROTEIN MCPB"/>
    <property type="match status" value="1"/>
</dbReference>
<evidence type="ECO:0000256" key="1">
    <source>
        <dbReference type="ARBA" id="ARBA00023224"/>
    </source>
</evidence>
<dbReference type="GO" id="GO:0007165">
    <property type="term" value="P:signal transduction"/>
    <property type="evidence" value="ECO:0007669"/>
    <property type="project" value="UniProtKB-KW"/>
</dbReference>
<dbReference type="AlphaFoldDB" id="A0A845FBQ3"/>
<dbReference type="InterPro" id="IPR000700">
    <property type="entry name" value="PAS-assoc_C"/>
</dbReference>